<evidence type="ECO:0000313" key="2">
    <source>
        <dbReference type="Proteomes" id="UP000772618"/>
    </source>
</evidence>
<dbReference type="RefSeq" id="WP_254154831.1">
    <property type="nucleotide sequence ID" value="NZ_JAHESD010000041.1"/>
</dbReference>
<dbReference type="EMBL" id="JAHESD010000041">
    <property type="protein sequence ID" value="MBT1704870.1"/>
    <property type="molecule type" value="Genomic_DNA"/>
</dbReference>
<name>A0ABS5VVN0_9BACT</name>
<comment type="caution">
    <text evidence="1">The sequence shown here is derived from an EMBL/GenBank/DDBJ whole genome shotgun (WGS) entry which is preliminary data.</text>
</comment>
<dbReference type="NCBIfam" id="TIGR02436">
    <property type="entry name" value="four helix bundle protein"/>
    <property type="match status" value="1"/>
</dbReference>
<dbReference type="InterPro" id="IPR012657">
    <property type="entry name" value="23S_rRNA-intervening_sequence"/>
</dbReference>
<reference evidence="1 2" key="1">
    <citation type="submission" date="2021-05" db="EMBL/GenBank/DDBJ databases">
        <title>A Polyphasic approach of four new species of the genus Ohtaekwangia: Ohtaekwangia histidinii sp. nov., Ohtaekwangia cretensis sp. nov., Ohtaekwangia indiensis sp. nov., Ohtaekwangia reichenbachii sp. nov. from diverse environment.</title>
        <authorList>
            <person name="Octaviana S."/>
        </authorList>
    </citation>
    <scope>NUCLEOTIDE SEQUENCE [LARGE SCALE GENOMIC DNA]</scope>
    <source>
        <strain evidence="1 2">PWU20</strain>
    </source>
</reference>
<dbReference type="Proteomes" id="UP000772618">
    <property type="component" value="Unassembled WGS sequence"/>
</dbReference>
<evidence type="ECO:0000313" key="1">
    <source>
        <dbReference type="EMBL" id="MBT1704870.1"/>
    </source>
</evidence>
<accession>A0ABS5VVN0</accession>
<organism evidence="1 2">
    <name type="scientific">Chryseosolibacter indicus</name>
    <dbReference type="NCBI Taxonomy" id="2782351"/>
    <lineage>
        <taxon>Bacteria</taxon>
        <taxon>Pseudomonadati</taxon>
        <taxon>Bacteroidota</taxon>
        <taxon>Cytophagia</taxon>
        <taxon>Cytophagales</taxon>
        <taxon>Chryseotaleaceae</taxon>
        <taxon>Chryseosolibacter</taxon>
    </lineage>
</organism>
<dbReference type="Gene3D" id="1.20.1440.60">
    <property type="entry name" value="23S rRNA-intervening sequence"/>
    <property type="match status" value="1"/>
</dbReference>
<gene>
    <name evidence="1" type="ORF">KK060_16375</name>
</gene>
<keyword evidence="2" id="KW-1185">Reference proteome</keyword>
<proteinExistence type="predicted"/>
<dbReference type="PANTHER" id="PTHR38471:SF2">
    <property type="entry name" value="FOUR HELIX BUNDLE PROTEIN"/>
    <property type="match status" value="1"/>
</dbReference>
<sequence>MKSYRDLDIYKESKRLAVEVHTLSLKLSKFELYEEGSQVRRSSKAVTAMVVEGYARKRYKADFIRYLTYAQAECDETIVHLDF</sequence>
<dbReference type="InterPro" id="IPR036583">
    <property type="entry name" value="23S_rRNA_IVS_sf"/>
</dbReference>
<dbReference type="PANTHER" id="PTHR38471">
    <property type="entry name" value="FOUR HELIX BUNDLE PROTEIN"/>
    <property type="match status" value="1"/>
</dbReference>
<dbReference type="Pfam" id="PF05635">
    <property type="entry name" value="23S_rRNA_IVP"/>
    <property type="match status" value="1"/>
</dbReference>
<dbReference type="SUPFAM" id="SSF158446">
    <property type="entry name" value="IVS-encoded protein-like"/>
    <property type="match status" value="1"/>
</dbReference>
<protein>
    <submittedName>
        <fullName evidence="1">Four helix bundle protein</fullName>
    </submittedName>
</protein>